<dbReference type="GO" id="GO:0004222">
    <property type="term" value="F:metalloendopeptidase activity"/>
    <property type="evidence" value="ECO:0007669"/>
    <property type="project" value="TreeGrafter"/>
</dbReference>
<dbReference type="InterPro" id="IPR011055">
    <property type="entry name" value="Dup_hybrid_motif"/>
</dbReference>
<dbReference type="Proteomes" id="UP000594468">
    <property type="component" value="Chromosome"/>
</dbReference>
<evidence type="ECO:0000256" key="1">
    <source>
        <dbReference type="ARBA" id="ARBA00022729"/>
    </source>
</evidence>
<feature type="chain" id="PRO_5032526552" evidence="3">
    <location>
        <begin position="30"/>
        <end position="526"/>
    </location>
</feature>
<dbReference type="AlphaFoldDB" id="A0A7S8ID92"/>
<dbReference type="Gene3D" id="2.70.70.10">
    <property type="entry name" value="Glucose Permease (Domain IIA)"/>
    <property type="match status" value="1"/>
</dbReference>
<feature type="domain" description="LysM" evidence="4">
    <location>
        <begin position="205"/>
        <end position="249"/>
    </location>
</feature>
<dbReference type="Gene3D" id="3.10.350.10">
    <property type="entry name" value="LysM domain"/>
    <property type="match status" value="3"/>
</dbReference>
<dbReference type="SUPFAM" id="SSF54106">
    <property type="entry name" value="LysM domain"/>
    <property type="match status" value="3"/>
</dbReference>
<organism evidence="5 6">
    <name type="scientific">Phototrophicus methaneseepsis</name>
    <dbReference type="NCBI Taxonomy" id="2710758"/>
    <lineage>
        <taxon>Bacteria</taxon>
        <taxon>Bacillati</taxon>
        <taxon>Chloroflexota</taxon>
        <taxon>Candidatus Thermofontia</taxon>
        <taxon>Phototrophicales</taxon>
        <taxon>Phototrophicaceae</taxon>
        <taxon>Phototrophicus</taxon>
    </lineage>
</organism>
<dbReference type="KEGG" id="pmet:G4Y79_15635"/>
<dbReference type="CDD" id="cd00118">
    <property type="entry name" value="LysM"/>
    <property type="match status" value="3"/>
</dbReference>
<feature type="domain" description="LysM" evidence="4">
    <location>
        <begin position="43"/>
        <end position="87"/>
    </location>
</feature>
<keyword evidence="6" id="KW-1185">Reference proteome</keyword>
<dbReference type="InterPro" id="IPR018392">
    <property type="entry name" value="LysM"/>
</dbReference>
<dbReference type="SUPFAM" id="SSF51261">
    <property type="entry name" value="Duplicated hybrid motif"/>
    <property type="match status" value="1"/>
</dbReference>
<dbReference type="PROSITE" id="PS51782">
    <property type="entry name" value="LYSM"/>
    <property type="match status" value="3"/>
</dbReference>
<sequence length="526" mass="55925">MSHFNKIRPGLRFGLLLAILLVFTTASNAQSDTANESAGSGVTIHVVQRGENLFRIALAYNTTTEELAALNGITNVSSILIGQRLLVPTLADPTIPQTHVVQAGETLATIAELYNMDWQTLLEINGLSNADRIYPGQVIALIPEALPSPTPTDAPTETPTDVIPAESPTDATVSVPDGSTENIEEEPSLGIISTPERPVTVGAPFLHTVQAGETLFRIATSYGLTVNDLVTANDIADPTRIYSGQQLIIPNLDMPDAAYDLPDPITNLQIRPLIFKEGETGSITIVTSTATTITGTFLGADLKIVSQENGTLHQAVVGIPMYTIAGIYPVELYLTGAQTTSYTFNIRVLSGAYGAINITLSDALAPLYDPMVDETELNLLYGITSQFTDQRRYGDSLSLPAAAAMNAGFGSSRSINGGGYDRYHTGADFATPPGTSVLAAAPGRVVLADTLNIRGNAVIIDHGWGVYTLYAHMTQLGVSLGDEVVTGQYLGASGSTGRSTGPHLHWEVWIHGIPVNPLQWLQTTFP</sequence>
<feature type="region of interest" description="Disordered" evidence="2">
    <location>
        <begin position="147"/>
        <end position="186"/>
    </location>
</feature>
<gene>
    <name evidence="5" type="ORF">G4Y79_15635</name>
</gene>
<dbReference type="SMART" id="SM00257">
    <property type="entry name" value="LysM"/>
    <property type="match status" value="3"/>
</dbReference>
<feature type="signal peptide" evidence="3">
    <location>
        <begin position="1"/>
        <end position="29"/>
    </location>
</feature>
<accession>A0A7S8ID92</accession>
<dbReference type="PANTHER" id="PTHR21666">
    <property type="entry name" value="PEPTIDASE-RELATED"/>
    <property type="match status" value="1"/>
</dbReference>
<dbReference type="PANTHER" id="PTHR21666:SF289">
    <property type="entry name" value="L-ALA--D-GLU ENDOPEPTIDASE"/>
    <property type="match status" value="1"/>
</dbReference>
<dbReference type="EMBL" id="CP062983">
    <property type="protein sequence ID" value="QPC81134.1"/>
    <property type="molecule type" value="Genomic_DNA"/>
</dbReference>
<keyword evidence="1 3" id="KW-0732">Signal</keyword>
<name>A0A7S8ID92_9CHLR</name>
<proteinExistence type="predicted"/>
<feature type="domain" description="LysM" evidence="4">
    <location>
        <begin position="97"/>
        <end position="141"/>
    </location>
</feature>
<dbReference type="RefSeq" id="WP_195169207.1">
    <property type="nucleotide sequence ID" value="NZ_CP062983.1"/>
</dbReference>
<dbReference type="Pfam" id="PF01551">
    <property type="entry name" value="Peptidase_M23"/>
    <property type="match status" value="1"/>
</dbReference>
<reference evidence="5 6" key="1">
    <citation type="submission" date="2020-02" db="EMBL/GenBank/DDBJ databases">
        <authorList>
            <person name="Zheng R.K."/>
            <person name="Sun C.M."/>
        </authorList>
    </citation>
    <scope>NUCLEOTIDE SEQUENCE [LARGE SCALE GENOMIC DNA]</scope>
    <source>
        <strain evidence="6">rifampicinis</strain>
    </source>
</reference>
<evidence type="ECO:0000256" key="3">
    <source>
        <dbReference type="SAM" id="SignalP"/>
    </source>
</evidence>
<evidence type="ECO:0000313" key="5">
    <source>
        <dbReference type="EMBL" id="QPC81134.1"/>
    </source>
</evidence>
<dbReference type="CDD" id="cd12797">
    <property type="entry name" value="M23_peptidase"/>
    <property type="match status" value="1"/>
</dbReference>
<dbReference type="Pfam" id="PF01476">
    <property type="entry name" value="LysM"/>
    <property type="match status" value="3"/>
</dbReference>
<evidence type="ECO:0000313" key="6">
    <source>
        <dbReference type="Proteomes" id="UP000594468"/>
    </source>
</evidence>
<dbReference type="InterPro" id="IPR016047">
    <property type="entry name" value="M23ase_b-sheet_dom"/>
</dbReference>
<feature type="compositionally biased region" description="Polar residues" evidence="2">
    <location>
        <begin position="169"/>
        <end position="181"/>
    </location>
</feature>
<evidence type="ECO:0000256" key="2">
    <source>
        <dbReference type="SAM" id="MobiDB-lite"/>
    </source>
</evidence>
<dbReference type="InterPro" id="IPR036779">
    <property type="entry name" value="LysM_dom_sf"/>
</dbReference>
<protein>
    <submittedName>
        <fullName evidence="5">LysM peptidoglycan-binding domain-containing protein</fullName>
    </submittedName>
</protein>
<dbReference type="InterPro" id="IPR050570">
    <property type="entry name" value="Cell_wall_metabolism_enzyme"/>
</dbReference>
<evidence type="ECO:0000259" key="4">
    <source>
        <dbReference type="PROSITE" id="PS51782"/>
    </source>
</evidence>